<dbReference type="SUPFAM" id="SSF48264">
    <property type="entry name" value="Cytochrome P450"/>
    <property type="match status" value="1"/>
</dbReference>
<keyword evidence="2 3" id="KW-0349">Heme</keyword>
<evidence type="ECO:0000256" key="2">
    <source>
        <dbReference type="PIRSR" id="PIRSR602401-1"/>
    </source>
</evidence>
<keyword evidence="2 3" id="KW-0408">Iron</keyword>
<feature type="binding site" description="axial binding residue" evidence="2">
    <location>
        <position position="456"/>
    </location>
    <ligand>
        <name>heme</name>
        <dbReference type="ChEBI" id="CHEBI:30413"/>
    </ligand>
    <ligandPart>
        <name>Fe</name>
        <dbReference type="ChEBI" id="CHEBI:18248"/>
    </ligandPart>
</feature>
<dbReference type="PANTHER" id="PTHR24291:SF175">
    <property type="entry name" value="CYTOCHROME P450"/>
    <property type="match status" value="1"/>
</dbReference>
<dbReference type="InterPro" id="IPR002401">
    <property type="entry name" value="Cyt_P450_E_grp-I"/>
</dbReference>
<dbReference type="InterPro" id="IPR036396">
    <property type="entry name" value="Cyt_P450_sf"/>
</dbReference>
<dbReference type="EMBL" id="JNBR01001829">
    <property type="protein sequence ID" value="OQR84955.1"/>
    <property type="molecule type" value="Genomic_DNA"/>
</dbReference>
<dbReference type="InterPro" id="IPR001128">
    <property type="entry name" value="Cyt_P450"/>
</dbReference>
<dbReference type="PRINTS" id="PR00463">
    <property type="entry name" value="EP450I"/>
</dbReference>
<evidence type="ECO:0008006" key="6">
    <source>
        <dbReference type="Google" id="ProtNLM"/>
    </source>
</evidence>
<dbReference type="GO" id="GO:0005506">
    <property type="term" value="F:iron ion binding"/>
    <property type="evidence" value="ECO:0007669"/>
    <property type="project" value="InterPro"/>
</dbReference>
<dbReference type="Gene3D" id="1.10.630.10">
    <property type="entry name" value="Cytochrome P450"/>
    <property type="match status" value="1"/>
</dbReference>
<comment type="similarity">
    <text evidence="1 3">Belongs to the cytochrome P450 family.</text>
</comment>
<comment type="caution">
    <text evidence="4">The sequence shown here is derived from an EMBL/GenBank/DDBJ whole genome shotgun (WGS) entry which is preliminary data.</text>
</comment>
<keyword evidence="2 3" id="KW-0479">Metal-binding</keyword>
<evidence type="ECO:0000313" key="4">
    <source>
        <dbReference type="EMBL" id="OQR84955.1"/>
    </source>
</evidence>
<keyword evidence="3" id="KW-0560">Oxidoreductase</keyword>
<dbReference type="InterPro" id="IPR017972">
    <property type="entry name" value="Cyt_P450_CS"/>
</dbReference>
<keyword evidence="3" id="KW-0503">Monooxygenase</keyword>
<accession>A0A1V9YGT9</accession>
<name>A0A1V9YGT9_ACHHY</name>
<dbReference type="GO" id="GO:0020037">
    <property type="term" value="F:heme binding"/>
    <property type="evidence" value="ECO:0007669"/>
    <property type="project" value="InterPro"/>
</dbReference>
<keyword evidence="5" id="KW-1185">Reference proteome</keyword>
<sequence>MSISTASFVLSLGAAIALPLALWLYRTLVRVHPLSALPGPPSSSLLFGNGREFVRLRWDAEHAFPEPFTSWMRQYGSAFHYRVLFQHRVAVSDPEAIRHILVTNVNNYPRHSIPRALLRTLLGGDGLLSSEDPAHSNQRKLLHPQFAYGSLKTFVASFVTETKVLQRHLETQIAMGNDISVPGLMTRLTINIIGATVLGYDFKTFDAQHKPAQAILQAFEELNVPLRPLYILGLAVIPGFQHWPLPYLRQIAHAKATLFRVVDDVVAHKMRAPTNATDLLDLMLDGISPEEARVHVMTFMFAGHETTSNTLCWVLAMLAIYPEVERQVVAECAQVTAHHGGELTWDALGELPYLTAVIHETLRLFPTVPLVTMRESQTDDYVPLTDAAPFFMPKGGQVTFTVGAIHRNPQYWSQPDVFLPDRFVDGTAAYAADKALREGKGNTFFYLPFSAGVKNCIGKRFAIAEMQTVLALLIPKYAFMLTPDANLHPKLTGVTIKPTRLRMTVRARVS</sequence>
<dbReference type="InterPro" id="IPR050196">
    <property type="entry name" value="Cytochrome_P450_Monoox"/>
</dbReference>
<dbReference type="PRINTS" id="PR00385">
    <property type="entry name" value="P450"/>
</dbReference>
<protein>
    <recommendedName>
        <fullName evidence="6">Cytochrome P450</fullName>
    </recommendedName>
</protein>
<evidence type="ECO:0000256" key="3">
    <source>
        <dbReference type="RuleBase" id="RU000461"/>
    </source>
</evidence>
<dbReference type="GO" id="GO:0016705">
    <property type="term" value="F:oxidoreductase activity, acting on paired donors, with incorporation or reduction of molecular oxygen"/>
    <property type="evidence" value="ECO:0007669"/>
    <property type="project" value="InterPro"/>
</dbReference>
<gene>
    <name evidence="4" type="ORF">ACHHYP_12519</name>
</gene>
<dbReference type="STRING" id="1202772.A0A1V9YGT9"/>
<dbReference type="Pfam" id="PF00067">
    <property type="entry name" value="p450"/>
    <property type="match status" value="1"/>
</dbReference>
<comment type="cofactor">
    <cofactor evidence="2">
        <name>heme</name>
        <dbReference type="ChEBI" id="CHEBI:30413"/>
    </cofactor>
</comment>
<evidence type="ECO:0000313" key="5">
    <source>
        <dbReference type="Proteomes" id="UP000243579"/>
    </source>
</evidence>
<evidence type="ECO:0000256" key="1">
    <source>
        <dbReference type="ARBA" id="ARBA00010617"/>
    </source>
</evidence>
<dbReference type="Proteomes" id="UP000243579">
    <property type="component" value="Unassembled WGS sequence"/>
</dbReference>
<dbReference type="PANTHER" id="PTHR24291">
    <property type="entry name" value="CYTOCHROME P450 FAMILY 4"/>
    <property type="match status" value="1"/>
</dbReference>
<dbReference type="AlphaFoldDB" id="A0A1V9YGT9"/>
<proteinExistence type="inferred from homology"/>
<reference evidence="4 5" key="1">
    <citation type="journal article" date="2014" name="Genome Biol. Evol.">
        <title>The secreted proteins of Achlya hypogyna and Thraustotheca clavata identify the ancestral oomycete secretome and reveal gene acquisitions by horizontal gene transfer.</title>
        <authorList>
            <person name="Misner I."/>
            <person name="Blouin N."/>
            <person name="Leonard G."/>
            <person name="Richards T.A."/>
            <person name="Lane C.E."/>
        </authorList>
    </citation>
    <scope>NUCLEOTIDE SEQUENCE [LARGE SCALE GENOMIC DNA]</scope>
    <source>
        <strain evidence="4 5">ATCC 48635</strain>
    </source>
</reference>
<dbReference type="GO" id="GO:0004497">
    <property type="term" value="F:monooxygenase activity"/>
    <property type="evidence" value="ECO:0007669"/>
    <property type="project" value="UniProtKB-KW"/>
</dbReference>
<organism evidence="4 5">
    <name type="scientific">Achlya hypogyna</name>
    <name type="common">Oomycete</name>
    <name type="synonym">Protoachlya hypogyna</name>
    <dbReference type="NCBI Taxonomy" id="1202772"/>
    <lineage>
        <taxon>Eukaryota</taxon>
        <taxon>Sar</taxon>
        <taxon>Stramenopiles</taxon>
        <taxon>Oomycota</taxon>
        <taxon>Saprolegniomycetes</taxon>
        <taxon>Saprolegniales</taxon>
        <taxon>Achlyaceae</taxon>
        <taxon>Achlya</taxon>
    </lineage>
</organism>
<dbReference type="PROSITE" id="PS00086">
    <property type="entry name" value="CYTOCHROME_P450"/>
    <property type="match status" value="1"/>
</dbReference>
<dbReference type="OrthoDB" id="2843at2759"/>